<dbReference type="Proteomes" id="UP000017559">
    <property type="component" value="Unassembled WGS sequence"/>
</dbReference>
<keyword evidence="2" id="KW-1185">Reference proteome</keyword>
<dbReference type="EMBL" id="AWSO01000417">
    <property type="protein sequence ID" value="ESK90716.1"/>
    <property type="molecule type" value="Genomic_DNA"/>
</dbReference>
<sequence>MCRFWRENENRIVGNRVVSAQGNIMRPLYRQLQAISPSLPKSNFHAILFSGKLESDVLLGWLILSRLSVWSGYGQRISSPNRAPGNFSSSYWLRRRVYGVRVDTGRYVARIGLIWMLWFDCFISKPEPDLPNINPNTLQFHLSPSRSSKRGLAQETTS</sequence>
<dbReference type="AlphaFoldDB" id="V2XD26"/>
<proteinExistence type="predicted"/>
<protein>
    <submittedName>
        <fullName evidence="1">Uncharacterized protein</fullName>
    </submittedName>
</protein>
<dbReference type="HOGENOM" id="CLU_1669832_0_0_1"/>
<gene>
    <name evidence="1" type="ORF">Moror_4121</name>
</gene>
<reference evidence="1 2" key="1">
    <citation type="journal article" date="2014" name="BMC Genomics">
        <title>Genome and secretome analysis of the hemibiotrophic fungal pathogen, Moniliophthora roreri, which causes frosty pod rot disease of cacao: mechanisms of the biotrophic and necrotrophic phases.</title>
        <authorList>
            <person name="Meinhardt L.W."/>
            <person name="Costa G.G.L."/>
            <person name="Thomazella D.P.T."/>
            <person name="Teixeira P.J.P.L."/>
            <person name="Carazzolle M.F."/>
            <person name="Schuster S.C."/>
            <person name="Carlson J.E."/>
            <person name="Guiltinan M.J."/>
            <person name="Mieczkowski P."/>
            <person name="Farmer A."/>
            <person name="Ramaraj T."/>
            <person name="Crozier J."/>
            <person name="Davis R.E."/>
            <person name="Shao J."/>
            <person name="Melnick R.L."/>
            <person name="Pereira G.A.G."/>
            <person name="Bailey B.A."/>
        </authorList>
    </citation>
    <scope>NUCLEOTIDE SEQUENCE [LARGE SCALE GENOMIC DNA]</scope>
    <source>
        <strain evidence="1 2">MCA 2997</strain>
    </source>
</reference>
<evidence type="ECO:0000313" key="1">
    <source>
        <dbReference type="EMBL" id="ESK90716.1"/>
    </source>
</evidence>
<accession>V2XD26</accession>
<dbReference type="KEGG" id="mrr:Moror_4121"/>
<comment type="caution">
    <text evidence="1">The sequence shown here is derived from an EMBL/GenBank/DDBJ whole genome shotgun (WGS) entry which is preliminary data.</text>
</comment>
<evidence type="ECO:0000313" key="2">
    <source>
        <dbReference type="Proteomes" id="UP000017559"/>
    </source>
</evidence>
<organism evidence="1 2">
    <name type="scientific">Moniliophthora roreri (strain MCA 2997)</name>
    <name type="common">Cocoa frosty pod rot fungus</name>
    <name type="synonym">Crinipellis roreri</name>
    <dbReference type="NCBI Taxonomy" id="1381753"/>
    <lineage>
        <taxon>Eukaryota</taxon>
        <taxon>Fungi</taxon>
        <taxon>Dikarya</taxon>
        <taxon>Basidiomycota</taxon>
        <taxon>Agaricomycotina</taxon>
        <taxon>Agaricomycetes</taxon>
        <taxon>Agaricomycetidae</taxon>
        <taxon>Agaricales</taxon>
        <taxon>Marasmiineae</taxon>
        <taxon>Marasmiaceae</taxon>
        <taxon>Moniliophthora</taxon>
    </lineage>
</organism>
<name>V2XD26_MONRO</name>